<feature type="compositionally biased region" description="Basic and acidic residues" evidence="6">
    <location>
        <begin position="13"/>
        <end position="28"/>
    </location>
</feature>
<dbReference type="GO" id="GO:0016020">
    <property type="term" value="C:membrane"/>
    <property type="evidence" value="ECO:0007669"/>
    <property type="project" value="UniProtKB-SubCell"/>
</dbReference>
<feature type="transmembrane region" description="Helical" evidence="7">
    <location>
        <begin position="183"/>
        <end position="204"/>
    </location>
</feature>
<evidence type="ECO:0000256" key="1">
    <source>
        <dbReference type="ARBA" id="ARBA00004141"/>
    </source>
</evidence>
<evidence type="ECO:0000313" key="10">
    <source>
        <dbReference type="Proteomes" id="UP000479691"/>
    </source>
</evidence>
<dbReference type="InterPro" id="IPR020846">
    <property type="entry name" value="MFS_dom"/>
</dbReference>
<evidence type="ECO:0000256" key="3">
    <source>
        <dbReference type="ARBA" id="ARBA00022692"/>
    </source>
</evidence>
<comment type="subcellular location">
    <subcellularLocation>
        <location evidence="1">Membrane</location>
        <topology evidence="1">Multi-pass membrane protein</topology>
    </subcellularLocation>
</comment>
<feature type="transmembrane region" description="Helical" evidence="7">
    <location>
        <begin position="150"/>
        <end position="171"/>
    </location>
</feature>
<dbReference type="Pfam" id="PF07690">
    <property type="entry name" value="MFS_1"/>
    <property type="match status" value="1"/>
</dbReference>
<evidence type="ECO:0000313" key="9">
    <source>
        <dbReference type="EMBL" id="KAF3178100.1"/>
    </source>
</evidence>
<dbReference type="SUPFAM" id="SSF103473">
    <property type="entry name" value="MFS general substrate transporter"/>
    <property type="match status" value="1"/>
</dbReference>
<feature type="transmembrane region" description="Helical" evidence="7">
    <location>
        <begin position="121"/>
        <end position="138"/>
    </location>
</feature>
<feature type="domain" description="Major facilitator superfamily (MFS) profile" evidence="8">
    <location>
        <begin position="53"/>
        <end position="424"/>
    </location>
</feature>
<dbReference type="Proteomes" id="UP000479691">
    <property type="component" value="Unassembled WGS sequence"/>
</dbReference>
<protein>
    <recommendedName>
        <fullName evidence="8">Major facilitator superfamily (MFS) profile domain-containing protein</fullName>
    </recommendedName>
</protein>
<evidence type="ECO:0000256" key="2">
    <source>
        <dbReference type="ARBA" id="ARBA00022448"/>
    </source>
</evidence>
<proteinExistence type="predicted"/>
<dbReference type="PANTHER" id="PTHR43791:SF91">
    <property type="entry name" value="MAJOR FACILITATOR SUPERFAMILY (MFS) PROFILE DOMAIN-CONTAINING PROTEIN-RELATED"/>
    <property type="match status" value="1"/>
</dbReference>
<feature type="transmembrane region" description="Helical" evidence="7">
    <location>
        <begin position="51"/>
        <end position="71"/>
    </location>
</feature>
<keyword evidence="3 7" id="KW-0812">Transmembrane</keyword>
<evidence type="ECO:0000256" key="5">
    <source>
        <dbReference type="ARBA" id="ARBA00023136"/>
    </source>
</evidence>
<feature type="transmembrane region" description="Helical" evidence="7">
    <location>
        <begin position="83"/>
        <end position="105"/>
    </location>
</feature>
<reference evidence="9 10" key="1">
    <citation type="submission" date="2019-06" db="EMBL/GenBank/DDBJ databases">
        <authorList>
            <person name="Palmer J.M."/>
        </authorList>
    </citation>
    <scope>NUCLEOTIDE SEQUENCE [LARGE SCALE GENOMIC DNA]</scope>
    <source>
        <strain evidence="9 10">TWF788</strain>
    </source>
</reference>
<keyword evidence="2" id="KW-0813">Transport</keyword>
<feature type="transmembrane region" description="Helical" evidence="7">
    <location>
        <begin position="216"/>
        <end position="235"/>
    </location>
</feature>
<keyword evidence="4 7" id="KW-1133">Transmembrane helix</keyword>
<dbReference type="Gene3D" id="1.20.1250.20">
    <property type="entry name" value="MFS general substrate transporter like domains"/>
    <property type="match status" value="1"/>
</dbReference>
<gene>
    <name evidence="9" type="ORF">TWF788_007543</name>
</gene>
<organism evidence="9 10">
    <name type="scientific">Orbilia oligospora</name>
    <name type="common">Nematode-trapping fungus</name>
    <name type="synonym">Arthrobotrys oligospora</name>
    <dbReference type="NCBI Taxonomy" id="2813651"/>
    <lineage>
        <taxon>Eukaryota</taxon>
        <taxon>Fungi</taxon>
        <taxon>Dikarya</taxon>
        <taxon>Ascomycota</taxon>
        <taxon>Pezizomycotina</taxon>
        <taxon>Orbiliomycetes</taxon>
        <taxon>Orbiliales</taxon>
        <taxon>Orbiliaceae</taxon>
        <taxon>Orbilia</taxon>
    </lineage>
</organism>
<dbReference type="InterPro" id="IPR011701">
    <property type="entry name" value="MFS"/>
</dbReference>
<dbReference type="PROSITE" id="PS50850">
    <property type="entry name" value="MFS"/>
    <property type="match status" value="1"/>
</dbReference>
<evidence type="ECO:0000259" key="8">
    <source>
        <dbReference type="PROSITE" id="PS50850"/>
    </source>
</evidence>
<evidence type="ECO:0000256" key="7">
    <source>
        <dbReference type="SAM" id="Phobius"/>
    </source>
</evidence>
<accession>A0A7C8U3X4</accession>
<feature type="region of interest" description="Disordered" evidence="6">
    <location>
        <begin position="1"/>
        <end position="35"/>
    </location>
</feature>
<comment type="caution">
    <text evidence="9">The sequence shown here is derived from an EMBL/GenBank/DDBJ whole genome shotgun (WGS) entry which is preliminary data.</text>
</comment>
<keyword evidence="5 7" id="KW-0472">Membrane</keyword>
<dbReference type="InterPro" id="IPR036259">
    <property type="entry name" value="MFS_trans_sf"/>
</dbReference>
<feature type="transmembrane region" description="Helical" evidence="7">
    <location>
        <begin position="365"/>
        <end position="388"/>
    </location>
</feature>
<name>A0A7C8U3X4_ORBOL</name>
<evidence type="ECO:0000256" key="4">
    <source>
        <dbReference type="ARBA" id="ARBA00022989"/>
    </source>
</evidence>
<evidence type="ECO:0000256" key="6">
    <source>
        <dbReference type="SAM" id="MobiDB-lite"/>
    </source>
</evidence>
<dbReference type="GO" id="GO:0022857">
    <property type="term" value="F:transmembrane transporter activity"/>
    <property type="evidence" value="ECO:0007669"/>
    <property type="project" value="InterPro"/>
</dbReference>
<dbReference type="EMBL" id="JAABOE010000042">
    <property type="protein sequence ID" value="KAF3178100.1"/>
    <property type="molecule type" value="Genomic_DNA"/>
</dbReference>
<dbReference type="FunFam" id="1.20.1250.20:FF:000034">
    <property type="entry name" value="MFS general substrate transporter"/>
    <property type="match status" value="1"/>
</dbReference>
<feature type="transmembrane region" description="Helical" evidence="7">
    <location>
        <begin position="298"/>
        <end position="320"/>
    </location>
</feature>
<dbReference type="PANTHER" id="PTHR43791">
    <property type="entry name" value="PERMEASE-RELATED"/>
    <property type="match status" value="1"/>
</dbReference>
<sequence length="424" mass="46824">MPGAIKATDAATDDQKQPNESTTFRDEYSSLENGAARDPASEAALVRKLDFHIIPVVMLLYLCSFLDRINIGNAKLYGLEEDLGMTGTLKYQTAVSLLFVTYLLFEVPSNLVIKKFRPSRWIAFITISWGLVATFTGLTQSYGGLLVCRLLLGIFEAGLFPGLTVYLTFWYTRKEIALRIGYLFVSAAIAGACGGLLAYAIGFLDGTSGMRGWRWIMILEGIPTVLLGFATPFILSDEPSTAGFLTPEERVFMAKRMQLQHGSDVRPEENLKKKDVIACFKDWKCYAYAVGLFVGGPVRYFGCFLIAGGLYVAVGLPLAWNVVNIPRYGKKVAASGFQLTMGNASGVMSAYLYPARDGPRFIKGHAVTIAMLCVGMITYGTLLTYYISENKARDEGKRDHLIEGKSEDEINEMGDDSPRFRYVI</sequence>
<dbReference type="AlphaFoldDB" id="A0A7C8U3X4"/>